<evidence type="ECO:0000256" key="7">
    <source>
        <dbReference type="ARBA" id="ARBA00022989"/>
    </source>
</evidence>
<dbReference type="GO" id="GO:0016020">
    <property type="term" value="C:membrane"/>
    <property type="evidence" value="ECO:0007669"/>
    <property type="project" value="UniProtKB-SubCell"/>
</dbReference>
<sequence>MASLNLSDLRGRLRSRRAGLNRWIFGLALLGLLDTTHLWVQQQRQFEEGCFGVASLAPLEQAFDCASVVQSAAGTLLGISNTAWGALFYAAVAWLSALALVRPALRRPQYKLLRTGLLGGGLLYTLYLLYYQAFELATFCSLCLVSAALVLTMAGLQAYELFTFRPATMERPERLRTERFALSGLALVTVLLMGADVYLNDALAPETPATAAAETPAAQPAAQTCTFDAERPPVRYYRELITMNDPTAGNPEAKVVVIEYLDPNCPHCKSFHPVMKQVIERYGVQAYFVFKPIPLWQFSIPQVAALYAAAREGKFEAMLEAQFARQRSGGLRLEEILDIAEQIGMDPDQLAQQINEGVFNEYMARQRRQASMIGVRGVPTVLINGRFVPGVARTVECLGQLIEQQAKES</sequence>
<keyword evidence="10" id="KW-1015">Disulfide bond</keyword>
<keyword evidence="11" id="KW-0676">Redox-active center</keyword>
<keyword evidence="15" id="KW-1185">Reference proteome</keyword>
<comment type="similarity">
    <text evidence="3">Belongs to the VKOR family.</text>
</comment>
<keyword evidence="5" id="KW-0874">Quinone</keyword>
<reference evidence="15" key="1">
    <citation type="submission" date="2016-11" db="EMBL/GenBank/DDBJ databases">
        <authorList>
            <person name="Varghese N."/>
            <person name="Submissions S."/>
        </authorList>
    </citation>
    <scope>NUCLEOTIDE SEQUENCE [LARGE SCALE GENOMIC DNA]</scope>
    <source>
        <strain evidence="15">DSM 22212</strain>
    </source>
</reference>
<dbReference type="OrthoDB" id="117402at2"/>
<dbReference type="Pfam" id="PF07884">
    <property type="entry name" value="VKOR"/>
    <property type="match status" value="1"/>
</dbReference>
<dbReference type="SUPFAM" id="SSF52833">
    <property type="entry name" value="Thioredoxin-like"/>
    <property type="match status" value="1"/>
</dbReference>
<feature type="transmembrane region" description="Helical" evidence="12">
    <location>
        <begin position="136"/>
        <end position="159"/>
    </location>
</feature>
<dbReference type="GO" id="GO:0016853">
    <property type="term" value="F:isomerase activity"/>
    <property type="evidence" value="ECO:0007669"/>
    <property type="project" value="UniProtKB-KW"/>
</dbReference>
<feature type="transmembrane region" description="Helical" evidence="12">
    <location>
        <begin position="112"/>
        <end position="130"/>
    </location>
</feature>
<evidence type="ECO:0000256" key="2">
    <source>
        <dbReference type="ARBA" id="ARBA00005791"/>
    </source>
</evidence>
<dbReference type="InterPro" id="IPR013766">
    <property type="entry name" value="Thioredoxin_domain"/>
</dbReference>
<dbReference type="EMBL" id="FRAU01000008">
    <property type="protein sequence ID" value="SHK92519.1"/>
    <property type="molecule type" value="Genomic_DNA"/>
</dbReference>
<evidence type="ECO:0000256" key="8">
    <source>
        <dbReference type="ARBA" id="ARBA00023002"/>
    </source>
</evidence>
<comment type="subcellular location">
    <subcellularLocation>
        <location evidence="1">Membrane</location>
        <topology evidence="1">Multi-pass membrane protein</topology>
    </subcellularLocation>
</comment>
<dbReference type="PANTHER" id="PTHR13887">
    <property type="entry name" value="GLUTATHIONE S-TRANSFERASE KAPPA"/>
    <property type="match status" value="1"/>
</dbReference>
<evidence type="ECO:0000313" key="15">
    <source>
        <dbReference type="Proteomes" id="UP000185812"/>
    </source>
</evidence>
<dbReference type="Proteomes" id="UP000185812">
    <property type="component" value="Unassembled WGS sequence"/>
</dbReference>
<dbReference type="Gene3D" id="3.40.30.10">
    <property type="entry name" value="Glutaredoxin"/>
    <property type="match status" value="1"/>
</dbReference>
<evidence type="ECO:0000256" key="6">
    <source>
        <dbReference type="ARBA" id="ARBA00022729"/>
    </source>
</evidence>
<keyword evidence="14" id="KW-0413">Isomerase</keyword>
<dbReference type="CDD" id="cd12916">
    <property type="entry name" value="VKOR_1"/>
    <property type="match status" value="1"/>
</dbReference>
<dbReference type="PANTHER" id="PTHR13887:SF14">
    <property type="entry name" value="DISULFIDE BOND FORMATION PROTEIN D"/>
    <property type="match status" value="1"/>
</dbReference>
<evidence type="ECO:0000256" key="11">
    <source>
        <dbReference type="ARBA" id="ARBA00023284"/>
    </source>
</evidence>
<feature type="transmembrane region" description="Helical" evidence="12">
    <location>
        <begin position="20"/>
        <end position="40"/>
    </location>
</feature>
<accession>A0A1M6WFT2</accession>
<dbReference type="GO" id="GO:0048038">
    <property type="term" value="F:quinone binding"/>
    <property type="evidence" value="ECO:0007669"/>
    <property type="project" value="UniProtKB-KW"/>
</dbReference>
<keyword evidence="9 12" id="KW-0472">Membrane</keyword>
<dbReference type="InterPro" id="IPR038354">
    <property type="entry name" value="VKOR_sf"/>
</dbReference>
<feature type="transmembrane region" description="Helical" evidence="12">
    <location>
        <begin position="86"/>
        <end position="105"/>
    </location>
</feature>
<evidence type="ECO:0000256" key="9">
    <source>
        <dbReference type="ARBA" id="ARBA00023136"/>
    </source>
</evidence>
<keyword evidence="8" id="KW-0560">Oxidoreductase</keyword>
<evidence type="ECO:0000256" key="4">
    <source>
        <dbReference type="ARBA" id="ARBA00022692"/>
    </source>
</evidence>
<name>A0A1M6WFT2_9BACT</name>
<keyword evidence="4 12" id="KW-0812">Transmembrane</keyword>
<organism evidence="14 15">
    <name type="scientific">Rhodothermus profundi</name>
    <dbReference type="NCBI Taxonomy" id="633813"/>
    <lineage>
        <taxon>Bacteria</taxon>
        <taxon>Pseudomonadati</taxon>
        <taxon>Rhodothermota</taxon>
        <taxon>Rhodothermia</taxon>
        <taxon>Rhodothermales</taxon>
        <taxon>Rhodothermaceae</taxon>
        <taxon>Rhodothermus</taxon>
    </lineage>
</organism>
<protein>
    <submittedName>
        <fullName evidence="14">Protein-disulfide isomerase</fullName>
    </submittedName>
</protein>
<evidence type="ECO:0000256" key="12">
    <source>
        <dbReference type="SAM" id="Phobius"/>
    </source>
</evidence>
<dbReference type="RefSeq" id="WP_072716125.1">
    <property type="nucleotide sequence ID" value="NZ_FRAU01000008.1"/>
</dbReference>
<dbReference type="Pfam" id="PF13462">
    <property type="entry name" value="Thioredoxin_4"/>
    <property type="match status" value="1"/>
</dbReference>
<dbReference type="InterPro" id="IPR012336">
    <property type="entry name" value="Thioredoxin-like_fold"/>
</dbReference>
<dbReference type="InterPro" id="IPR012932">
    <property type="entry name" value="VKOR"/>
</dbReference>
<evidence type="ECO:0000256" key="1">
    <source>
        <dbReference type="ARBA" id="ARBA00004141"/>
    </source>
</evidence>
<dbReference type="InterPro" id="IPR044698">
    <property type="entry name" value="VKOR/LTO1"/>
</dbReference>
<evidence type="ECO:0000313" key="14">
    <source>
        <dbReference type="EMBL" id="SHK92519.1"/>
    </source>
</evidence>
<feature type="domain" description="Thioredoxin" evidence="13">
    <location>
        <begin position="203"/>
        <end position="407"/>
    </location>
</feature>
<dbReference type="Gene3D" id="1.20.1440.130">
    <property type="entry name" value="VKOR domain"/>
    <property type="match status" value="1"/>
</dbReference>
<keyword evidence="7 12" id="KW-1133">Transmembrane helix</keyword>
<evidence type="ECO:0000256" key="5">
    <source>
        <dbReference type="ARBA" id="ARBA00022719"/>
    </source>
</evidence>
<dbReference type="SMART" id="SM00756">
    <property type="entry name" value="VKc"/>
    <property type="match status" value="1"/>
</dbReference>
<comment type="similarity">
    <text evidence="2">Belongs to the thioredoxin family. DsbA subfamily.</text>
</comment>
<keyword evidence="6" id="KW-0732">Signal</keyword>
<dbReference type="InterPro" id="IPR036249">
    <property type="entry name" value="Thioredoxin-like_sf"/>
</dbReference>
<evidence type="ECO:0000259" key="13">
    <source>
        <dbReference type="PROSITE" id="PS51352"/>
    </source>
</evidence>
<dbReference type="PROSITE" id="PS51352">
    <property type="entry name" value="THIOREDOXIN_2"/>
    <property type="match status" value="1"/>
</dbReference>
<dbReference type="GO" id="GO:0016491">
    <property type="term" value="F:oxidoreductase activity"/>
    <property type="evidence" value="ECO:0007669"/>
    <property type="project" value="UniProtKB-KW"/>
</dbReference>
<evidence type="ECO:0000256" key="10">
    <source>
        <dbReference type="ARBA" id="ARBA00023157"/>
    </source>
</evidence>
<gene>
    <name evidence="14" type="ORF">SAMN04488087_2312</name>
</gene>
<dbReference type="STRING" id="633813.SAMN04488087_2312"/>
<feature type="transmembrane region" description="Helical" evidence="12">
    <location>
        <begin position="180"/>
        <end position="199"/>
    </location>
</feature>
<evidence type="ECO:0000256" key="3">
    <source>
        <dbReference type="ARBA" id="ARBA00006214"/>
    </source>
</evidence>
<proteinExistence type="inferred from homology"/>
<dbReference type="AlphaFoldDB" id="A0A1M6WFT2"/>